<feature type="domain" description="Ig-like" evidence="3">
    <location>
        <begin position="28"/>
        <end position="118"/>
    </location>
</feature>
<dbReference type="Proteomes" id="UP000694941">
    <property type="component" value="Unplaced"/>
</dbReference>
<dbReference type="Gene3D" id="2.60.40.10">
    <property type="entry name" value="Immunoglobulins"/>
    <property type="match status" value="1"/>
</dbReference>
<dbReference type="InterPro" id="IPR013783">
    <property type="entry name" value="Ig-like_fold"/>
</dbReference>
<reference evidence="5" key="1">
    <citation type="submission" date="2025-08" db="UniProtKB">
        <authorList>
            <consortium name="RefSeq"/>
        </authorList>
    </citation>
    <scope>IDENTIFICATION</scope>
    <source>
        <tissue evidence="5">Muscle</tissue>
    </source>
</reference>
<evidence type="ECO:0000256" key="2">
    <source>
        <dbReference type="SAM" id="SignalP"/>
    </source>
</evidence>
<keyword evidence="1" id="KW-1133">Transmembrane helix</keyword>
<dbReference type="SUPFAM" id="SSF48726">
    <property type="entry name" value="Immunoglobulin"/>
    <property type="match status" value="1"/>
</dbReference>
<feature type="signal peptide" evidence="2">
    <location>
        <begin position="1"/>
        <end position="16"/>
    </location>
</feature>
<keyword evidence="1" id="KW-0812">Transmembrane</keyword>
<accession>A0ABM1RV87</accession>
<evidence type="ECO:0000259" key="3">
    <source>
        <dbReference type="PROSITE" id="PS50835"/>
    </source>
</evidence>
<evidence type="ECO:0000256" key="1">
    <source>
        <dbReference type="SAM" id="Phobius"/>
    </source>
</evidence>
<evidence type="ECO:0000313" key="4">
    <source>
        <dbReference type="Proteomes" id="UP000694941"/>
    </source>
</evidence>
<dbReference type="InterPro" id="IPR013106">
    <property type="entry name" value="Ig_V-set"/>
</dbReference>
<sequence>MWIMWTAILLYKVVNGLRITYLDIPRSVRSGQDVRLCCMYDLEEDSLYSVKWYKDDLEFFRYVPKEIPQRQFFPLDGINIDFTHSSKDVVYIQDVQISTGGKYRCEVSADAPSFRTVSTQKVMIVRVETGGAVPRRCDLKILVTLILAALLFGIGIEYVNLLVIIN</sequence>
<protein>
    <submittedName>
        <fullName evidence="5">Uncharacterized protein LOC111083227 isoform X1</fullName>
    </submittedName>
</protein>
<feature type="transmembrane region" description="Helical" evidence="1">
    <location>
        <begin position="141"/>
        <end position="165"/>
    </location>
</feature>
<keyword evidence="1" id="KW-0472">Membrane</keyword>
<dbReference type="PROSITE" id="PS50835">
    <property type="entry name" value="IG_LIKE"/>
    <property type="match status" value="1"/>
</dbReference>
<keyword evidence="2" id="KW-0732">Signal</keyword>
<organism evidence="4 5">
    <name type="scientific">Limulus polyphemus</name>
    <name type="common">Atlantic horseshoe crab</name>
    <dbReference type="NCBI Taxonomy" id="6850"/>
    <lineage>
        <taxon>Eukaryota</taxon>
        <taxon>Metazoa</taxon>
        <taxon>Ecdysozoa</taxon>
        <taxon>Arthropoda</taxon>
        <taxon>Chelicerata</taxon>
        <taxon>Merostomata</taxon>
        <taxon>Xiphosura</taxon>
        <taxon>Limulidae</taxon>
        <taxon>Limulus</taxon>
    </lineage>
</organism>
<evidence type="ECO:0000313" key="5">
    <source>
        <dbReference type="RefSeq" id="XP_022235292.1"/>
    </source>
</evidence>
<dbReference type="PANTHER" id="PTHR21261">
    <property type="entry name" value="BEAT PROTEIN"/>
    <property type="match status" value="1"/>
</dbReference>
<dbReference type="Pfam" id="PF07686">
    <property type="entry name" value="V-set"/>
    <property type="match status" value="1"/>
</dbReference>
<proteinExistence type="predicted"/>
<feature type="chain" id="PRO_5045120910" evidence="2">
    <location>
        <begin position="17"/>
        <end position="166"/>
    </location>
</feature>
<keyword evidence="4" id="KW-1185">Reference proteome</keyword>
<dbReference type="PANTHER" id="PTHR21261:SF15">
    <property type="entry name" value="BEATEN PATH IIIA, ISOFORM D-RELATED"/>
    <property type="match status" value="1"/>
</dbReference>
<dbReference type="RefSeq" id="XP_022235292.1">
    <property type="nucleotide sequence ID" value="XM_022379584.1"/>
</dbReference>
<dbReference type="GeneID" id="111083227"/>
<dbReference type="InterPro" id="IPR036179">
    <property type="entry name" value="Ig-like_dom_sf"/>
</dbReference>
<name>A0ABM1RV87_LIMPO</name>
<dbReference type="InterPro" id="IPR007110">
    <property type="entry name" value="Ig-like_dom"/>
</dbReference>
<gene>
    <name evidence="5" type="primary">LOC111083227</name>
</gene>